<sequence>MIKNSRLITAAISITLAGAALGSAAGTATADPVPEPKSTASVSSSAKHVPATEMSKAQVAAAGGTYASVADDGVLQRLDGVADARKINGTLRLALFETAWVESRANNLPWGDRDSLGVFQQRPSMGWGSAAQVQDPVYAANKFLDGTSDHAGAIKVQQRHPSYPSGTIAQKVQGSAFPTRYQEAAGTAKALVARADGIRNGTVKAGSYNWPMVQAGEKNDRVMGIQLLLRAHGYSLAADGSFGPGTKSTVQAFQKKSGLAADGVVGPNTWKKLIIGVPGGNSWAVKAAQVQLKASGYTVNTDGRYTQTTKNAVASFRRNYRLPAGTIVDTAVWNTLIAMHL</sequence>
<dbReference type="SUPFAM" id="SSF47090">
    <property type="entry name" value="PGBD-like"/>
    <property type="match status" value="2"/>
</dbReference>
<feature type="region of interest" description="Disordered" evidence="1">
    <location>
        <begin position="26"/>
        <end position="49"/>
    </location>
</feature>
<evidence type="ECO:0000256" key="1">
    <source>
        <dbReference type="SAM" id="MobiDB-lite"/>
    </source>
</evidence>
<dbReference type="InterPro" id="IPR002477">
    <property type="entry name" value="Peptidoglycan-bd-like"/>
</dbReference>
<dbReference type="RefSeq" id="WP_091526516.1">
    <property type="nucleotide sequence ID" value="NZ_LT629772.1"/>
</dbReference>
<organism evidence="4 5">
    <name type="scientific">Microlunatus soli</name>
    <dbReference type="NCBI Taxonomy" id="630515"/>
    <lineage>
        <taxon>Bacteria</taxon>
        <taxon>Bacillati</taxon>
        <taxon>Actinomycetota</taxon>
        <taxon>Actinomycetes</taxon>
        <taxon>Propionibacteriales</taxon>
        <taxon>Propionibacteriaceae</taxon>
        <taxon>Microlunatus</taxon>
    </lineage>
</organism>
<dbReference type="AlphaFoldDB" id="A0A1H1VNS5"/>
<dbReference type="InterPro" id="IPR036366">
    <property type="entry name" value="PGBDSf"/>
</dbReference>
<feature type="chain" id="PRO_5009263489" evidence="2">
    <location>
        <begin position="31"/>
        <end position="341"/>
    </location>
</feature>
<dbReference type="InterPro" id="IPR036365">
    <property type="entry name" value="PGBD-like_sf"/>
</dbReference>
<evidence type="ECO:0000259" key="3">
    <source>
        <dbReference type="Pfam" id="PF01471"/>
    </source>
</evidence>
<accession>A0A1H1VNS5</accession>
<feature type="domain" description="Peptidoglycan binding-like" evidence="3">
    <location>
        <begin position="220"/>
        <end position="273"/>
    </location>
</feature>
<dbReference type="Proteomes" id="UP000199103">
    <property type="component" value="Chromosome I"/>
</dbReference>
<protein>
    <submittedName>
        <fullName evidence="4">Peptidoglycan-binding (PGRP) domain of peptidoglycan hydrolases-containing protein</fullName>
    </submittedName>
</protein>
<dbReference type="OrthoDB" id="3730981at2"/>
<dbReference type="Gene3D" id="1.10.101.10">
    <property type="entry name" value="PGBD-like superfamily/PGBD"/>
    <property type="match status" value="2"/>
</dbReference>
<dbReference type="STRING" id="630515.SAMN04489812_3293"/>
<dbReference type="EMBL" id="LT629772">
    <property type="protein sequence ID" value="SDS86537.1"/>
    <property type="molecule type" value="Genomic_DNA"/>
</dbReference>
<evidence type="ECO:0000256" key="2">
    <source>
        <dbReference type="SAM" id="SignalP"/>
    </source>
</evidence>
<proteinExistence type="predicted"/>
<feature type="domain" description="Peptidoglycan binding-like" evidence="3">
    <location>
        <begin position="284"/>
        <end position="336"/>
    </location>
</feature>
<evidence type="ECO:0000313" key="4">
    <source>
        <dbReference type="EMBL" id="SDS86537.1"/>
    </source>
</evidence>
<dbReference type="GO" id="GO:0016787">
    <property type="term" value="F:hydrolase activity"/>
    <property type="evidence" value="ECO:0007669"/>
    <property type="project" value="UniProtKB-KW"/>
</dbReference>
<keyword evidence="4" id="KW-0378">Hydrolase</keyword>
<reference evidence="4 5" key="1">
    <citation type="submission" date="2016-10" db="EMBL/GenBank/DDBJ databases">
        <authorList>
            <person name="de Groot N.N."/>
        </authorList>
    </citation>
    <scope>NUCLEOTIDE SEQUENCE [LARGE SCALE GENOMIC DNA]</scope>
    <source>
        <strain evidence="4 5">DSM 21800</strain>
    </source>
</reference>
<name>A0A1H1VNS5_9ACTN</name>
<keyword evidence="2" id="KW-0732">Signal</keyword>
<evidence type="ECO:0000313" key="5">
    <source>
        <dbReference type="Proteomes" id="UP000199103"/>
    </source>
</evidence>
<gene>
    <name evidence="4" type="ORF">SAMN04489812_3293</name>
</gene>
<feature type="signal peptide" evidence="2">
    <location>
        <begin position="1"/>
        <end position="30"/>
    </location>
</feature>
<keyword evidence="5" id="KW-1185">Reference proteome</keyword>
<dbReference type="Pfam" id="PF01471">
    <property type="entry name" value="PG_binding_1"/>
    <property type="match status" value="2"/>
</dbReference>